<keyword evidence="1" id="KW-0812">Transmembrane</keyword>
<dbReference type="Pfam" id="PF00561">
    <property type="entry name" value="Abhydrolase_1"/>
    <property type="match status" value="1"/>
</dbReference>
<comment type="caution">
    <text evidence="3">The sequence shown here is derived from an EMBL/GenBank/DDBJ whole genome shotgun (WGS) entry which is preliminary data.</text>
</comment>
<dbReference type="Gene3D" id="3.40.50.1820">
    <property type="entry name" value="alpha/beta hydrolase"/>
    <property type="match status" value="1"/>
</dbReference>
<dbReference type="InterPro" id="IPR000073">
    <property type="entry name" value="AB_hydrolase_1"/>
</dbReference>
<dbReference type="GO" id="GO:0008474">
    <property type="term" value="F:palmitoyl-(protein) hydrolase activity"/>
    <property type="evidence" value="ECO:0007669"/>
    <property type="project" value="TreeGrafter"/>
</dbReference>
<gene>
    <name evidence="3" type="ORF">DLAC_10741</name>
</gene>
<dbReference type="PANTHER" id="PTHR12277:SF81">
    <property type="entry name" value="PROTEIN ABHD13"/>
    <property type="match status" value="1"/>
</dbReference>
<dbReference type="GO" id="GO:0016020">
    <property type="term" value="C:membrane"/>
    <property type="evidence" value="ECO:0007669"/>
    <property type="project" value="TreeGrafter"/>
</dbReference>
<keyword evidence="1" id="KW-0472">Membrane</keyword>
<dbReference type="InParanoid" id="A0A151Z450"/>
<dbReference type="AlphaFoldDB" id="A0A151Z450"/>
<evidence type="ECO:0000313" key="4">
    <source>
        <dbReference type="Proteomes" id="UP000076078"/>
    </source>
</evidence>
<feature type="domain" description="AB hydrolase-1" evidence="2">
    <location>
        <begin position="82"/>
        <end position="201"/>
    </location>
</feature>
<dbReference type="PANTHER" id="PTHR12277">
    <property type="entry name" value="ALPHA/BETA HYDROLASE DOMAIN-CONTAINING PROTEIN"/>
    <property type="match status" value="1"/>
</dbReference>
<dbReference type="Proteomes" id="UP000076078">
    <property type="component" value="Unassembled WGS sequence"/>
</dbReference>
<keyword evidence="1" id="KW-1133">Transmembrane helix</keyword>
<organism evidence="3 4">
    <name type="scientific">Tieghemostelium lacteum</name>
    <name type="common">Slime mold</name>
    <name type="synonym">Dictyostelium lacteum</name>
    <dbReference type="NCBI Taxonomy" id="361077"/>
    <lineage>
        <taxon>Eukaryota</taxon>
        <taxon>Amoebozoa</taxon>
        <taxon>Evosea</taxon>
        <taxon>Eumycetozoa</taxon>
        <taxon>Dictyostelia</taxon>
        <taxon>Dictyosteliales</taxon>
        <taxon>Raperosteliaceae</taxon>
        <taxon>Tieghemostelium</taxon>
    </lineage>
</organism>
<protein>
    <recommendedName>
        <fullName evidence="2">AB hydrolase-1 domain-containing protein</fullName>
    </recommendedName>
</protein>
<evidence type="ECO:0000313" key="3">
    <source>
        <dbReference type="EMBL" id="KYQ88718.1"/>
    </source>
</evidence>
<dbReference type="OrthoDB" id="10249433at2759"/>
<accession>A0A151Z450</accession>
<proteinExistence type="predicted"/>
<dbReference type="STRING" id="361077.A0A151Z450"/>
<reference evidence="3 4" key="1">
    <citation type="submission" date="2015-12" db="EMBL/GenBank/DDBJ databases">
        <title>Dictyostelia acquired genes for synthesis and detection of signals that induce cell-type specialization by lateral gene transfer from prokaryotes.</title>
        <authorList>
            <person name="Gloeckner G."/>
            <person name="Schaap P."/>
        </authorList>
    </citation>
    <scope>NUCLEOTIDE SEQUENCE [LARGE SCALE GENOMIC DNA]</scope>
    <source>
        <strain evidence="3 4">TK</strain>
    </source>
</reference>
<sequence length="292" mass="33534">MFQTLAYWGSIIAFGGVTCIFSLIYIFQGKLMYFPDRKQWISPDRYGFETGEGNFKEIFLTTEDAVRIQVWFFKQINSKSVPTLLFCHSNAGNLSHRLPNIRDLFHNLGINILIVSYRGYGKSQGSPSESGIKLDMDACMKWLLNEPSIDPEKIICFGRSLGGAVAIDTVYRYPKNIKGLILENTFTSIPDMVDIVLPEFKYFKRLCINNWDSHTRIKSITCPILFLSAKKDEVVPQSHMTCLEKQASNASTKNMIVFESGRHMDLTSQHNYYKYFKDFVYQNVFPPNSQNS</sequence>
<evidence type="ECO:0000259" key="2">
    <source>
        <dbReference type="Pfam" id="PF00561"/>
    </source>
</evidence>
<dbReference type="OMA" id="IAQVFYK"/>
<feature type="transmembrane region" description="Helical" evidence="1">
    <location>
        <begin position="6"/>
        <end position="27"/>
    </location>
</feature>
<name>A0A151Z450_TIELA</name>
<evidence type="ECO:0000256" key="1">
    <source>
        <dbReference type="SAM" id="Phobius"/>
    </source>
</evidence>
<dbReference type="EMBL" id="LODT01000048">
    <property type="protein sequence ID" value="KYQ88718.1"/>
    <property type="molecule type" value="Genomic_DNA"/>
</dbReference>
<dbReference type="FunCoup" id="A0A151Z450">
    <property type="interactions" value="489"/>
</dbReference>
<dbReference type="SUPFAM" id="SSF53474">
    <property type="entry name" value="alpha/beta-Hydrolases"/>
    <property type="match status" value="1"/>
</dbReference>
<dbReference type="InterPro" id="IPR029058">
    <property type="entry name" value="AB_hydrolase_fold"/>
</dbReference>
<keyword evidence="4" id="KW-1185">Reference proteome</keyword>